<dbReference type="Pfam" id="PF07859">
    <property type="entry name" value="Abhydrolase_3"/>
    <property type="match status" value="2"/>
</dbReference>
<dbReference type="FunFam" id="3.90.226.10:FF:000017">
    <property type="entry name" value="Propionyl-CoA carboxylase subunit beta 5"/>
    <property type="match status" value="1"/>
</dbReference>
<evidence type="ECO:0000256" key="6">
    <source>
        <dbReference type="ARBA" id="ARBA00042797"/>
    </source>
</evidence>
<comment type="catalytic activity">
    <reaction evidence="8">
        <text>propanoyl-CoA + hydrogencarbonate + ATP = (S)-methylmalonyl-CoA + ADP + phosphate + H(+)</text>
        <dbReference type="Rhea" id="RHEA:23720"/>
        <dbReference type="ChEBI" id="CHEBI:15378"/>
        <dbReference type="ChEBI" id="CHEBI:17544"/>
        <dbReference type="ChEBI" id="CHEBI:30616"/>
        <dbReference type="ChEBI" id="CHEBI:43474"/>
        <dbReference type="ChEBI" id="CHEBI:57327"/>
        <dbReference type="ChEBI" id="CHEBI:57392"/>
        <dbReference type="ChEBI" id="CHEBI:456216"/>
        <dbReference type="EC" id="6.4.1.3"/>
    </reaction>
    <physiologicalReaction direction="left-to-right" evidence="8">
        <dbReference type="Rhea" id="RHEA:23721"/>
    </physiologicalReaction>
</comment>
<keyword evidence="9" id="KW-0472">Membrane</keyword>
<dbReference type="Gene3D" id="3.90.226.10">
    <property type="entry name" value="2-enoyl-CoA Hydratase, Chain A, domain 1"/>
    <property type="match status" value="2"/>
</dbReference>
<dbReference type="InterPro" id="IPR051047">
    <property type="entry name" value="AccD/PCCB"/>
</dbReference>
<comment type="subunit">
    <text evidence="4">The holoenzyme is a dodecamer composed of 6 PCCA/alpha subunits and 6 PCCB/beta subunits.</text>
</comment>
<dbReference type="SUPFAM" id="SSF52096">
    <property type="entry name" value="ClpP/crotonase"/>
    <property type="match status" value="2"/>
</dbReference>
<dbReference type="GO" id="GO:0009062">
    <property type="term" value="P:fatty acid catabolic process"/>
    <property type="evidence" value="ECO:0007669"/>
    <property type="project" value="UniProtKB-ARBA"/>
</dbReference>
<dbReference type="AlphaFoldDB" id="A0AAE0QUS7"/>
<keyword evidence="9" id="KW-1133">Transmembrane helix</keyword>
<dbReference type="PROSITE" id="PS50989">
    <property type="entry name" value="COA_CT_CTER"/>
    <property type="match status" value="1"/>
</dbReference>
<feature type="domain" description="CoA carboxyltransferase C-terminal" evidence="11">
    <location>
        <begin position="756"/>
        <end position="1014"/>
    </location>
</feature>
<evidence type="ECO:0000256" key="4">
    <source>
        <dbReference type="ARBA" id="ARBA00038567"/>
    </source>
</evidence>
<organism evidence="12 13">
    <name type="scientific">Hemibagrus guttatus</name>
    <dbReference type="NCBI Taxonomy" id="175788"/>
    <lineage>
        <taxon>Eukaryota</taxon>
        <taxon>Metazoa</taxon>
        <taxon>Chordata</taxon>
        <taxon>Craniata</taxon>
        <taxon>Vertebrata</taxon>
        <taxon>Euteleostomi</taxon>
        <taxon>Actinopterygii</taxon>
        <taxon>Neopterygii</taxon>
        <taxon>Teleostei</taxon>
        <taxon>Ostariophysi</taxon>
        <taxon>Siluriformes</taxon>
        <taxon>Bagridae</taxon>
        <taxon>Hemibagrus</taxon>
    </lineage>
</organism>
<comment type="caution">
    <text evidence="12">The sequence shown here is derived from an EMBL/GenBank/DDBJ whole genome shotgun (WGS) entry which is preliminary data.</text>
</comment>
<name>A0AAE0QUS7_9TELE</name>
<dbReference type="InterPro" id="IPR013094">
    <property type="entry name" value="AB_hydrolase_3"/>
</dbReference>
<comment type="similarity">
    <text evidence="2">Belongs to the AccD/PCCB family.</text>
</comment>
<proteinExistence type="inferred from homology"/>
<dbReference type="InterPro" id="IPR029058">
    <property type="entry name" value="AB_hydrolase_fold"/>
</dbReference>
<keyword evidence="9" id="KW-0812">Transmembrane</keyword>
<evidence type="ECO:0000313" key="13">
    <source>
        <dbReference type="Proteomes" id="UP001274896"/>
    </source>
</evidence>
<dbReference type="EMBL" id="JAUCMX010000011">
    <property type="protein sequence ID" value="KAK3531847.1"/>
    <property type="molecule type" value="Genomic_DNA"/>
</dbReference>
<dbReference type="SUPFAM" id="SSF53474">
    <property type="entry name" value="alpha/beta-Hydrolases"/>
    <property type="match status" value="1"/>
</dbReference>
<feature type="transmembrane region" description="Helical" evidence="9">
    <location>
        <begin position="12"/>
        <end position="31"/>
    </location>
</feature>
<dbReference type="InterPro" id="IPR029045">
    <property type="entry name" value="ClpP/crotonase-like_dom_sf"/>
</dbReference>
<dbReference type="PROSITE" id="PS50980">
    <property type="entry name" value="COA_CT_NTER"/>
    <property type="match status" value="1"/>
</dbReference>
<sequence>VFGDHVTCQTTHYLLVVCYVPMAFPHLYFICQALKWAGLNSNKIKAGCRVTEQESLIDSSLLRMMKLLCGGVVFTLALSYYIYMPLPATVSEPWKLILVGATFRTATHLADFSHSLGLVHHVRVLTLAMTSFESFVPSEFEDLQTEDTEFHGVQVRVYMPQHRDGTLRRAVMFIHGGGWSLGLPKLGSYDVLCRKMAVMLKAVVVTVDYRMVPDVHFPVQYEECLQAARHFLQPDVLAHYSVDPERVAVCGDSAGGNLAAAITQRIGQDIRNNDDVRNSNVDHLKNNSSGGGGVKFKLQVLVYPVLQPLDFNTASYQQNWGVPILYRDLMARYWLEYLGADSSLLHTVLLNNHTALDESRANPHRSKVNWTSMIPEHMRKHYTAVFPRTGSPSVLQDIPAMLDPRAAPLLAEQEVLKTVPDTYIMTCEHDVLRDDGMMYVRRLELAGVSVTHRHYDDCFHGCVSFAFWPLYFSSCAALSGCKLVQNTQWRGSGQLSVQERIESKRRAALQGGGQSRIEAQHKRGKLTARERIILLLDPDSFVECDMFVEHRCADFGMQADHNKYPGDSVVTGQGRINGRLVYVFSQDFTVFGGSLSGAHAQKICKVMDQAMMVGAPVIGLNDSGGARIQEGVESLAGYADIFLRNVLASGVIPQISLIMGPCAGGAVYSPALTDFTFMVKDTSYLFITGPDVVKSVTNEDVTQEELGGAKTHTAVSGVAHKAFENDVDALLNLREFFNFLPLSNKDSAPVMECHDPSDRLVPGLDTLVPFESTKAYDMLDIIHSVVDERDFFEIMPNYAKNIVVGFARMNGRTVGIVGNQPKVASGCLDINSSVKGARFVRFCDAFNIPIITFVDVPGFLPGTAQEYGGIIRHGAKLLFAFAEATVPKITIITRKAYGGAYDVMSSKHLRGDVNYAWPSAEVAVMGAKVPVMEVEVDGLLFFYFLSVYPLSEQCRLFSEERRTSPRLRAEFANPFPAAVRGFVDDIIQPSTTRMRICRDLEVLASKKQRNPWKKHANIPL</sequence>
<dbReference type="InterPro" id="IPR034733">
    <property type="entry name" value="AcCoA_carboxyl_beta"/>
</dbReference>
<evidence type="ECO:0000256" key="1">
    <source>
        <dbReference type="ARBA" id="ARBA00005060"/>
    </source>
</evidence>
<accession>A0AAE0QUS7</accession>
<evidence type="ECO:0000259" key="10">
    <source>
        <dbReference type="PROSITE" id="PS50980"/>
    </source>
</evidence>
<dbReference type="InterPro" id="IPR011762">
    <property type="entry name" value="COA_CT_N"/>
</dbReference>
<feature type="non-terminal residue" evidence="12">
    <location>
        <position position="1020"/>
    </location>
</feature>
<dbReference type="EC" id="6.4.1.3" evidence="3"/>
<dbReference type="FunFam" id="3.90.226.10:FF:000016">
    <property type="entry name" value="Propionyl-CoA carboxylase, beta subunit"/>
    <property type="match status" value="1"/>
</dbReference>
<dbReference type="GO" id="GO:0016787">
    <property type="term" value="F:hydrolase activity"/>
    <property type="evidence" value="ECO:0007669"/>
    <property type="project" value="InterPro"/>
</dbReference>
<comment type="pathway">
    <text evidence="1">Metabolic intermediate metabolism; propanoyl-CoA degradation; succinyl-CoA from propanoyl-CoA: step 1/3.</text>
</comment>
<feature type="transmembrane region" description="Helical" evidence="9">
    <location>
        <begin position="64"/>
        <end position="83"/>
    </location>
</feature>
<evidence type="ECO:0000256" key="2">
    <source>
        <dbReference type="ARBA" id="ARBA00006102"/>
    </source>
</evidence>
<evidence type="ECO:0000256" key="3">
    <source>
        <dbReference type="ARBA" id="ARBA00013050"/>
    </source>
</evidence>
<dbReference type="InterPro" id="IPR011763">
    <property type="entry name" value="COA_CT_C"/>
</dbReference>
<evidence type="ECO:0000256" key="8">
    <source>
        <dbReference type="ARBA" id="ARBA00049495"/>
    </source>
</evidence>
<feature type="domain" description="CoA carboxyltransferase N-terminal" evidence="10">
    <location>
        <begin position="494"/>
        <end position="752"/>
    </location>
</feature>
<comment type="catalytic activity">
    <reaction evidence="7">
        <text>butanoyl-CoA + hydrogencarbonate + ATP = (2S)-ethylmalonyl-CoA + ADP + phosphate + H(+)</text>
        <dbReference type="Rhea" id="RHEA:59520"/>
        <dbReference type="ChEBI" id="CHEBI:15378"/>
        <dbReference type="ChEBI" id="CHEBI:17544"/>
        <dbReference type="ChEBI" id="CHEBI:30616"/>
        <dbReference type="ChEBI" id="CHEBI:43474"/>
        <dbReference type="ChEBI" id="CHEBI:57371"/>
        <dbReference type="ChEBI" id="CHEBI:60909"/>
        <dbReference type="ChEBI" id="CHEBI:456216"/>
    </reaction>
    <physiologicalReaction direction="left-to-right" evidence="7">
        <dbReference type="Rhea" id="RHEA:59521"/>
    </physiologicalReaction>
</comment>
<keyword evidence="13" id="KW-1185">Reference proteome</keyword>
<evidence type="ECO:0000259" key="11">
    <source>
        <dbReference type="PROSITE" id="PS50989"/>
    </source>
</evidence>
<gene>
    <name evidence="12" type="ORF">QTP70_032500</name>
</gene>
<dbReference type="GO" id="GO:0004658">
    <property type="term" value="F:propionyl-CoA carboxylase activity"/>
    <property type="evidence" value="ECO:0007669"/>
    <property type="project" value="UniProtKB-EC"/>
</dbReference>
<dbReference type="PANTHER" id="PTHR43842">
    <property type="entry name" value="PROPIONYL-COA CARBOXYLASE BETA CHAIN"/>
    <property type="match status" value="1"/>
</dbReference>
<reference evidence="12" key="1">
    <citation type="submission" date="2023-06" db="EMBL/GenBank/DDBJ databases">
        <title>Male Hemibagrus guttatus genome.</title>
        <authorList>
            <person name="Bian C."/>
        </authorList>
    </citation>
    <scope>NUCLEOTIDE SEQUENCE</scope>
    <source>
        <strain evidence="12">Male_cb2023</strain>
        <tissue evidence="12">Muscle</tissue>
    </source>
</reference>
<evidence type="ECO:0000256" key="7">
    <source>
        <dbReference type="ARBA" id="ARBA00048208"/>
    </source>
</evidence>
<dbReference type="PANTHER" id="PTHR43842:SF2">
    <property type="entry name" value="PROPIONYL-COA CARBOXYLASE BETA CHAIN, MITOCHONDRIAL"/>
    <property type="match status" value="1"/>
</dbReference>
<dbReference type="GO" id="GO:0005739">
    <property type="term" value="C:mitochondrion"/>
    <property type="evidence" value="ECO:0007669"/>
    <property type="project" value="TreeGrafter"/>
</dbReference>
<dbReference type="Pfam" id="PF01039">
    <property type="entry name" value="Carboxyl_trans"/>
    <property type="match status" value="1"/>
</dbReference>
<protein>
    <recommendedName>
        <fullName evidence="5">Propionyl-CoA carboxylase beta chain, mitochondrial</fullName>
        <ecNumber evidence="3">6.4.1.3</ecNumber>
    </recommendedName>
    <alternativeName>
        <fullName evidence="6">Propanoyl-CoA:carbon dioxide ligase subunit beta</fullName>
    </alternativeName>
</protein>
<evidence type="ECO:0000256" key="5">
    <source>
        <dbReference type="ARBA" id="ARBA00041138"/>
    </source>
</evidence>
<dbReference type="Proteomes" id="UP001274896">
    <property type="component" value="Unassembled WGS sequence"/>
</dbReference>
<evidence type="ECO:0000313" key="12">
    <source>
        <dbReference type="EMBL" id="KAK3531847.1"/>
    </source>
</evidence>
<dbReference type="Gene3D" id="3.40.50.1820">
    <property type="entry name" value="alpha/beta hydrolase"/>
    <property type="match status" value="1"/>
</dbReference>
<evidence type="ECO:0000256" key="9">
    <source>
        <dbReference type="SAM" id="Phobius"/>
    </source>
</evidence>